<evidence type="ECO:0000313" key="3">
    <source>
        <dbReference type="Proteomes" id="UP000076842"/>
    </source>
</evidence>
<dbReference type="InterPro" id="IPR051091">
    <property type="entry name" value="O-Glucosyltr/Glycosyltrsf_90"/>
</dbReference>
<evidence type="ECO:0000313" key="2">
    <source>
        <dbReference type="EMBL" id="KZT55620.1"/>
    </source>
</evidence>
<feature type="domain" description="Glycosyl transferase CAP10" evidence="1">
    <location>
        <begin position="349"/>
        <end position="626"/>
    </location>
</feature>
<dbReference type="PANTHER" id="PTHR12203">
    <property type="entry name" value="KDEL LYS-ASP-GLU-LEU CONTAINING - RELATED"/>
    <property type="match status" value="1"/>
</dbReference>
<dbReference type="InParanoid" id="A0A165EVU6"/>
<accession>A0A165EVU6</accession>
<dbReference type="InterPro" id="IPR006598">
    <property type="entry name" value="CAP10"/>
</dbReference>
<gene>
    <name evidence="2" type="ORF">CALCODRAFT_436950</name>
</gene>
<dbReference type="GO" id="GO:0016740">
    <property type="term" value="F:transferase activity"/>
    <property type="evidence" value="ECO:0007669"/>
    <property type="project" value="UniProtKB-KW"/>
</dbReference>
<reference evidence="2 3" key="1">
    <citation type="journal article" date="2016" name="Mol. Biol. Evol.">
        <title>Comparative Genomics of Early-Diverging Mushroom-Forming Fungi Provides Insights into the Origins of Lignocellulose Decay Capabilities.</title>
        <authorList>
            <person name="Nagy L.G."/>
            <person name="Riley R."/>
            <person name="Tritt A."/>
            <person name="Adam C."/>
            <person name="Daum C."/>
            <person name="Floudas D."/>
            <person name="Sun H."/>
            <person name="Yadav J.S."/>
            <person name="Pangilinan J."/>
            <person name="Larsson K.H."/>
            <person name="Matsuura K."/>
            <person name="Barry K."/>
            <person name="Labutti K."/>
            <person name="Kuo R."/>
            <person name="Ohm R.A."/>
            <person name="Bhattacharya S.S."/>
            <person name="Shirouzu T."/>
            <person name="Yoshinaga Y."/>
            <person name="Martin F.M."/>
            <person name="Grigoriev I.V."/>
            <person name="Hibbett D.S."/>
        </authorList>
    </citation>
    <scope>NUCLEOTIDE SEQUENCE [LARGE SCALE GENOMIC DNA]</scope>
    <source>
        <strain evidence="2 3">HHB12733</strain>
    </source>
</reference>
<keyword evidence="3" id="KW-1185">Reference proteome</keyword>
<dbReference type="AlphaFoldDB" id="A0A165EVU6"/>
<evidence type="ECO:0000259" key="1">
    <source>
        <dbReference type="SMART" id="SM00672"/>
    </source>
</evidence>
<organism evidence="2 3">
    <name type="scientific">Calocera cornea HHB12733</name>
    <dbReference type="NCBI Taxonomy" id="1353952"/>
    <lineage>
        <taxon>Eukaryota</taxon>
        <taxon>Fungi</taxon>
        <taxon>Dikarya</taxon>
        <taxon>Basidiomycota</taxon>
        <taxon>Agaricomycotina</taxon>
        <taxon>Dacrymycetes</taxon>
        <taxon>Dacrymycetales</taxon>
        <taxon>Dacrymycetaceae</taxon>
        <taxon>Calocera</taxon>
    </lineage>
</organism>
<sequence>MGAPRVLRRFISLLACCISFALLFTPFGTTEHVQRISEALYTPGYLDQTFGRAWTVTHAHALARAHQHTFLHREEHMYLDTGLLEVNPGARHPIYDLIKGGEHEWEHKMQRQSRTLRQAVSEYRRRYGRLPPRGFDTWWMYVERHRVQLPDEYDQIMNDLERFWAYTPADLRQLQNATRTLAGSWSLASNTSLQDITLSGLNASESETQGALQKAAAQMELIHGFDERWRDQEGQWTTVAREVVRATGDWEMTFALDGPVQLNHWEVNDKMLHAAEYGEYIDAFDTPDKPESSRQGWAAACPPYSPLREEYPRRPKLPLPDPVPKTFIYSQHKLLDPCTHPELVHISGFFASRRTAAHGGPGERGVVFAHTKSVLHGDVLAPSMEGWVEGPVGDSTWAEKDDGRVFWRGAPNDIVHNASTPWAQSHRSRLVSTLNEQKRARAVLPPAQSKTGAVGEPLERDTSVLNSAFADVAFTGQPVECEPEECEKMGKVFRWEAGGGDGLPSKHKYVLDVDGDTGSPAFKRLMSSQSVLLKATVFPEWYTDRIMPWVHYVPLKLDYTDLYDILTFFRGDVGSLAGTGRAANEHLAEKIARAGSEWSEAFYRRQDMVAYMWRLLLEYGRLMSDARDDMGFVL</sequence>
<protein>
    <submittedName>
        <fullName evidence="2">Glycosyltransferase family 90 protein</fullName>
    </submittedName>
</protein>
<proteinExistence type="predicted"/>
<dbReference type="Pfam" id="PF05686">
    <property type="entry name" value="Glyco_transf_90"/>
    <property type="match status" value="1"/>
</dbReference>
<dbReference type="EMBL" id="KV423991">
    <property type="protein sequence ID" value="KZT55620.1"/>
    <property type="molecule type" value="Genomic_DNA"/>
</dbReference>
<dbReference type="PANTHER" id="PTHR12203:SF118">
    <property type="entry name" value="BETA-1,2-XYLOSYLTRANSFERASE 1"/>
    <property type="match status" value="1"/>
</dbReference>
<name>A0A165EVU6_9BASI</name>
<dbReference type="Proteomes" id="UP000076842">
    <property type="component" value="Unassembled WGS sequence"/>
</dbReference>
<keyword evidence="2" id="KW-0808">Transferase</keyword>
<dbReference type="SMART" id="SM00672">
    <property type="entry name" value="CAP10"/>
    <property type="match status" value="1"/>
</dbReference>
<dbReference type="OrthoDB" id="541052at2759"/>